<sequence length="85" mass="9323">MGGRNPEGLCPPSDLTRHKAERTVRGLIEEAHGENLRLLGEHREELDELASRLLDRVEIAGDEVREVVGRRRTGEEAAAADQAAA</sequence>
<keyword evidence="1" id="KW-0482">Metalloprotease</keyword>
<keyword evidence="1" id="KW-0645">Protease</keyword>
<dbReference type="GO" id="GO:0005524">
    <property type="term" value="F:ATP binding"/>
    <property type="evidence" value="ECO:0007669"/>
    <property type="project" value="InterPro"/>
</dbReference>
<dbReference type="EMBL" id="CP151506">
    <property type="protein sequence ID" value="WZN62840.1"/>
    <property type="molecule type" value="Genomic_DNA"/>
</dbReference>
<dbReference type="InterPro" id="IPR037219">
    <property type="entry name" value="Peptidase_M41-like"/>
</dbReference>
<dbReference type="GO" id="GO:0006508">
    <property type="term" value="P:proteolysis"/>
    <property type="evidence" value="ECO:0007669"/>
    <property type="project" value="InterPro"/>
</dbReference>
<dbReference type="Gene3D" id="1.20.58.760">
    <property type="entry name" value="Peptidase M41"/>
    <property type="match status" value="1"/>
</dbReference>
<keyword evidence="1" id="KW-0378">Hydrolase</keyword>
<reference evidence="1 2" key="1">
    <citation type="submission" date="2024-03" db="EMBL/GenBank/DDBJ databases">
        <title>Complete genome sequence of the green alga Chloropicon roscoffensis RCC1871.</title>
        <authorList>
            <person name="Lemieux C."/>
            <person name="Pombert J.-F."/>
            <person name="Otis C."/>
            <person name="Turmel M."/>
        </authorList>
    </citation>
    <scope>NUCLEOTIDE SEQUENCE [LARGE SCALE GENOMIC DNA]</scope>
    <source>
        <strain evidence="1 2">RCC1871</strain>
    </source>
</reference>
<protein>
    <submittedName>
        <fullName evidence="1">ATP-dependent zinc metalloprotease FtsH</fullName>
    </submittedName>
</protein>
<evidence type="ECO:0000313" key="2">
    <source>
        <dbReference type="Proteomes" id="UP001472866"/>
    </source>
</evidence>
<organism evidence="1 2">
    <name type="scientific">Chloropicon roscoffensis</name>
    <dbReference type="NCBI Taxonomy" id="1461544"/>
    <lineage>
        <taxon>Eukaryota</taxon>
        <taxon>Viridiplantae</taxon>
        <taxon>Chlorophyta</taxon>
        <taxon>Chloropicophyceae</taxon>
        <taxon>Chloropicales</taxon>
        <taxon>Chloropicaceae</taxon>
        <taxon>Chloropicon</taxon>
    </lineage>
</organism>
<gene>
    <name evidence="1" type="ORF">HKI87_06g43840</name>
</gene>
<name>A0AAX4PBA7_9CHLO</name>
<proteinExistence type="predicted"/>
<dbReference type="GO" id="GO:0004222">
    <property type="term" value="F:metalloendopeptidase activity"/>
    <property type="evidence" value="ECO:0007669"/>
    <property type="project" value="InterPro"/>
</dbReference>
<dbReference type="Proteomes" id="UP001472866">
    <property type="component" value="Chromosome 06"/>
</dbReference>
<dbReference type="GO" id="GO:0004176">
    <property type="term" value="F:ATP-dependent peptidase activity"/>
    <property type="evidence" value="ECO:0007669"/>
    <property type="project" value="InterPro"/>
</dbReference>
<accession>A0AAX4PBA7</accession>
<dbReference type="AlphaFoldDB" id="A0AAX4PBA7"/>
<dbReference type="SUPFAM" id="SSF140990">
    <property type="entry name" value="FtsH protease domain-like"/>
    <property type="match status" value="1"/>
</dbReference>
<evidence type="ECO:0000313" key="1">
    <source>
        <dbReference type="EMBL" id="WZN62840.1"/>
    </source>
</evidence>
<keyword evidence="2" id="KW-1185">Reference proteome</keyword>